<dbReference type="EMBL" id="JYDH01002229">
    <property type="protein sequence ID" value="KRY16221.1"/>
    <property type="molecule type" value="Genomic_DNA"/>
</dbReference>
<sequence>MRQGESNSMSSARQAIWLTTVLHAAQCNENDYGDRSRRKNQF</sequence>
<comment type="caution">
    <text evidence="1">The sequence shown here is derived from an EMBL/GenBank/DDBJ whole genome shotgun (WGS) entry which is preliminary data.</text>
</comment>
<evidence type="ECO:0000313" key="1">
    <source>
        <dbReference type="EMBL" id="KRY16221.1"/>
    </source>
</evidence>
<protein>
    <submittedName>
        <fullName evidence="1">Uncharacterized protein</fullName>
    </submittedName>
</protein>
<organism evidence="1 2">
    <name type="scientific">Trichinella spiralis</name>
    <name type="common">Trichina worm</name>
    <dbReference type="NCBI Taxonomy" id="6334"/>
    <lineage>
        <taxon>Eukaryota</taxon>
        <taxon>Metazoa</taxon>
        <taxon>Ecdysozoa</taxon>
        <taxon>Nematoda</taxon>
        <taxon>Enoplea</taxon>
        <taxon>Dorylaimia</taxon>
        <taxon>Trichinellida</taxon>
        <taxon>Trichinellidae</taxon>
        <taxon>Trichinella</taxon>
    </lineage>
</organism>
<reference evidence="1 2" key="1">
    <citation type="submission" date="2015-01" db="EMBL/GenBank/DDBJ databases">
        <title>Evolution of Trichinella species and genotypes.</title>
        <authorList>
            <person name="Korhonen P.K."/>
            <person name="Edoardo P."/>
            <person name="Giuseppe L.R."/>
            <person name="Gasser R.B."/>
        </authorList>
    </citation>
    <scope>NUCLEOTIDE SEQUENCE [LARGE SCALE GENOMIC DNA]</scope>
    <source>
        <strain evidence="1">ISS3</strain>
    </source>
</reference>
<proteinExistence type="predicted"/>
<dbReference type="InParanoid" id="A0A0V0ZUU4"/>
<name>A0A0V0ZUU4_TRISP</name>
<keyword evidence="2" id="KW-1185">Reference proteome</keyword>
<accession>A0A0V0ZUU4</accession>
<dbReference type="AlphaFoldDB" id="A0A0V0ZUU4"/>
<gene>
    <name evidence="1" type="ORF">T01_12878</name>
</gene>
<evidence type="ECO:0000313" key="2">
    <source>
        <dbReference type="Proteomes" id="UP000054776"/>
    </source>
</evidence>
<dbReference type="Proteomes" id="UP000054776">
    <property type="component" value="Unassembled WGS sequence"/>
</dbReference>